<feature type="non-terminal residue" evidence="2">
    <location>
        <position position="209"/>
    </location>
</feature>
<evidence type="ECO:0000313" key="2">
    <source>
        <dbReference type="EMBL" id="EMI22131.1"/>
    </source>
</evidence>
<accession>M5RSD5</accession>
<organism evidence="2 3">
    <name type="scientific">Rhodopirellula maiorica SM1</name>
    <dbReference type="NCBI Taxonomy" id="1265738"/>
    <lineage>
        <taxon>Bacteria</taxon>
        <taxon>Pseudomonadati</taxon>
        <taxon>Planctomycetota</taxon>
        <taxon>Planctomycetia</taxon>
        <taxon>Pirellulales</taxon>
        <taxon>Pirellulaceae</taxon>
        <taxon>Novipirellula</taxon>
    </lineage>
</organism>
<dbReference type="EMBL" id="ANOG01000145">
    <property type="protein sequence ID" value="EMI22131.1"/>
    <property type="molecule type" value="Genomic_DNA"/>
</dbReference>
<reference evidence="2 3" key="1">
    <citation type="journal article" date="2013" name="Mar. Genomics">
        <title>Expression of sulfatases in Rhodopirellula baltica and the diversity of sulfatases in the genus Rhodopirellula.</title>
        <authorList>
            <person name="Wegner C.E."/>
            <person name="Richter-Heitmann T."/>
            <person name="Klindworth A."/>
            <person name="Klockow C."/>
            <person name="Richter M."/>
            <person name="Achstetter T."/>
            <person name="Glockner F.O."/>
            <person name="Harder J."/>
        </authorList>
    </citation>
    <scope>NUCLEOTIDE SEQUENCE [LARGE SCALE GENOMIC DNA]</scope>
    <source>
        <strain evidence="2 3">SM1</strain>
    </source>
</reference>
<sequence length="209" mass="22678">MTHDPNSNQPSDAPGQIDNDKLSADDDRGLAVMLSDAFDAPPVPKTLVRRLDEGIAAQWGESPELVSSRLGSAVAVARSGTNWLRTWPLAAGVAAAFMIAFMLSTGSNNHAWAAVVDAIKRQGLIQIDSADGLRWLDLSNLVVGRQTESQIQWVDVRKRSVLTRSTDSDTVYRTPFEIDADDSATDLLLTTFLLDQPLSSDTLTPFRGI</sequence>
<keyword evidence="3" id="KW-1185">Reference proteome</keyword>
<gene>
    <name evidence="2" type="ORF">RMSM_00936</name>
</gene>
<comment type="caution">
    <text evidence="2">The sequence shown here is derived from an EMBL/GenBank/DDBJ whole genome shotgun (WGS) entry which is preliminary data.</text>
</comment>
<proteinExistence type="predicted"/>
<protein>
    <submittedName>
        <fullName evidence="2">Uncharacterized protein</fullName>
    </submittedName>
</protein>
<name>M5RSD5_9BACT</name>
<feature type="region of interest" description="Disordered" evidence="1">
    <location>
        <begin position="1"/>
        <end position="23"/>
    </location>
</feature>
<dbReference type="Proteomes" id="UP000011991">
    <property type="component" value="Unassembled WGS sequence"/>
</dbReference>
<evidence type="ECO:0000313" key="3">
    <source>
        <dbReference type="Proteomes" id="UP000011991"/>
    </source>
</evidence>
<evidence type="ECO:0000256" key="1">
    <source>
        <dbReference type="SAM" id="MobiDB-lite"/>
    </source>
</evidence>
<dbReference type="AlphaFoldDB" id="M5RSD5"/>
<feature type="compositionally biased region" description="Polar residues" evidence="1">
    <location>
        <begin position="1"/>
        <end position="11"/>
    </location>
</feature>